<proteinExistence type="predicted"/>
<evidence type="ECO:0000313" key="1">
    <source>
        <dbReference type="EMBL" id="GAH22022.1"/>
    </source>
</evidence>
<protein>
    <recommendedName>
        <fullName evidence="2">Terminase large subunit gp17-like C-terminal domain-containing protein</fullName>
    </recommendedName>
</protein>
<dbReference type="EMBL" id="BARU01004606">
    <property type="protein sequence ID" value="GAH22022.1"/>
    <property type="molecule type" value="Genomic_DNA"/>
</dbReference>
<gene>
    <name evidence="1" type="ORF">S03H2_09171</name>
</gene>
<evidence type="ECO:0008006" key="2">
    <source>
        <dbReference type="Google" id="ProtNLM"/>
    </source>
</evidence>
<sequence length="80" mass="9576">MILPDEWERYRGFDFGFTNPFVCLWLAKDKDNNWYVYREYYRPKTGIGEHIATVKRLSGAEKYIASYADPENAEDRAEMR</sequence>
<accession>X1DPC3</accession>
<dbReference type="AlphaFoldDB" id="X1DPC3"/>
<feature type="non-terminal residue" evidence="1">
    <location>
        <position position="80"/>
    </location>
</feature>
<dbReference type="Gene3D" id="3.30.420.280">
    <property type="match status" value="1"/>
</dbReference>
<reference evidence="1" key="1">
    <citation type="journal article" date="2014" name="Front. Microbiol.">
        <title>High frequency of phylogenetically diverse reductive dehalogenase-homologous genes in deep subseafloor sedimentary metagenomes.</title>
        <authorList>
            <person name="Kawai M."/>
            <person name="Futagami T."/>
            <person name="Toyoda A."/>
            <person name="Takaki Y."/>
            <person name="Nishi S."/>
            <person name="Hori S."/>
            <person name="Arai W."/>
            <person name="Tsubouchi T."/>
            <person name="Morono Y."/>
            <person name="Uchiyama I."/>
            <person name="Ito T."/>
            <person name="Fujiyama A."/>
            <person name="Inagaki F."/>
            <person name="Takami H."/>
        </authorList>
    </citation>
    <scope>NUCLEOTIDE SEQUENCE</scope>
    <source>
        <strain evidence="1">Expedition CK06-06</strain>
    </source>
</reference>
<comment type="caution">
    <text evidence="1">The sequence shown here is derived from an EMBL/GenBank/DDBJ whole genome shotgun (WGS) entry which is preliminary data.</text>
</comment>
<organism evidence="1">
    <name type="scientific">marine sediment metagenome</name>
    <dbReference type="NCBI Taxonomy" id="412755"/>
    <lineage>
        <taxon>unclassified sequences</taxon>
        <taxon>metagenomes</taxon>
        <taxon>ecological metagenomes</taxon>
    </lineage>
</organism>
<name>X1DPC3_9ZZZZ</name>